<dbReference type="Proteomes" id="UP000887565">
    <property type="component" value="Unplaced"/>
</dbReference>
<dbReference type="GO" id="GO:0018279">
    <property type="term" value="P:protein N-linked glycosylation via asparagine"/>
    <property type="evidence" value="ECO:0007669"/>
    <property type="project" value="TreeGrafter"/>
</dbReference>
<organism evidence="12 13">
    <name type="scientific">Romanomermis culicivorax</name>
    <name type="common">Nematode worm</name>
    <dbReference type="NCBI Taxonomy" id="13658"/>
    <lineage>
        <taxon>Eukaryota</taxon>
        <taxon>Metazoa</taxon>
        <taxon>Ecdysozoa</taxon>
        <taxon>Nematoda</taxon>
        <taxon>Enoplea</taxon>
        <taxon>Dorylaimia</taxon>
        <taxon>Mermithida</taxon>
        <taxon>Mermithoidea</taxon>
        <taxon>Mermithidae</taxon>
        <taxon>Romanomermis</taxon>
    </lineage>
</organism>
<evidence type="ECO:0000256" key="1">
    <source>
        <dbReference type="ARBA" id="ARBA00002791"/>
    </source>
</evidence>
<proteinExistence type="inferred from homology"/>
<evidence type="ECO:0000256" key="11">
    <source>
        <dbReference type="SAM" id="Phobius"/>
    </source>
</evidence>
<dbReference type="PANTHER" id="PTHR48164">
    <property type="entry name" value="DOLICHYL-DIPHOSPHOOLIGOSACCHARIDE--PROTEIN GLYCOSYLTRANSFERASE SUBUNIT 4"/>
    <property type="match status" value="1"/>
</dbReference>
<comment type="subcellular location">
    <subcellularLocation>
        <location evidence="2">Endoplasmic reticulum membrane</location>
        <topology evidence="2">Single-pass type III membrane protein</topology>
    </subcellularLocation>
</comment>
<evidence type="ECO:0000313" key="13">
    <source>
        <dbReference type="WBParaSite" id="nRc.2.0.1.t24208-RA"/>
    </source>
</evidence>
<evidence type="ECO:0000256" key="10">
    <source>
        <dbReference type="ARBA" id="ARBA00023136"/>
    </source>
</evidence>
<evidence type="ECO:0000256" key="6">
    <source>
        <dbReference type="ARBA" id="ARBA00022692"/>
    </source>
</evidence>
<keyword evidence="7" id="KW-0256">Endoplasmic reticulum</keyword>
<dbReference type="AlphaFoldDB" id="A0A915JCH7"/>
<comment type="similarity">
    <text evidence="3">Belongs to the OST4 family.</text>
</comment>
<evidence type="ECO:0000256" key="8">
    <source>
        <dbReference type="ARBA" id="ARBA00022968"/>
    </source>
</evidence>
<evidence type="ECO:0000313" key="12">
    <source>
        <dbReference type="Proteomes" id="UP000887565"/>
    </source>
</evidence>
<feature type="transmembrane region" description="Helical" evidence="11">
    <location>
        <begin position="28"/>
        <end position="49"/>
    </location>
</feature>
<keyword evidence="6 11" id="KW-0812">Transmembrane</keyword>
<keyword evidence="8" id="KW-0735">Signal-anchor</keyword>
<evidence type="ECO:0000256" key="3">
    <source>
        <dbReference type="ARBA" id="ARBA00007685"/>
    </source>
</evidence>
<evidence type="ECO:0000256" key="4">
    <source>
        <dbReference type="ARBA" id="ARBA00011157"/>
    </source>
</evidence>
<dbReference type="SUPFAM" id="SSF103464">
    <property type="entry name" value="Oligosaccharyltransferase subunit ost4p"/>
    <property type="match status" value="1"/>
</dbReference>
<dbReference type="WBParaSite" id="nRc.2.0.1.t24208-RA">
    <property type="protein sequence ID" value="nRc.2.0.1.t24208-RA"/>
    <property type="gene ID" value="nRc.2.0.1.g24208"/>
</dbReference>
<comment type="subunit">
    <text evidence="4">Component of the oligosaccharyltransferase (OST) complex.</text>
</comment>
<evidence type="ECO:0000256" key="9">
    <source>
        <dbReference type="ARBA" id="ARBA00022989"/>
    </source>
</evidence>
<evidence type="ECO:0000256" key="5">
    <source>
        <dbReference type="ARBA" id="ARBA00017662"/>
    </source>
</evidence>
<protein>
    <recommendedName>
        <fullName evidence="5">Dolichyl-diphosphooligosaccharide--protein glycosyltransferase subunit 4</fullName>
    </recommendedName>
</protein>
<reference evidence="13" key="1">
    <citation type="submission" date="2022-11" db="UniProtKB">
        <authorList>
            <consortium name="WormBaseParasite"/>
        </authorList>
    </citation>
    <scope>IDENTIFICATION</scope>
</reference>
<keyword evidence="10 11" id="KW-0472">Membrane</keyword>
<accession>A0A915JCH7</accession>
<dbReference type="InterPro" id="IPR051307">
    <property type="entry name" value="OST4"/>
</dbReference>
<keyword evidence="9 11" id="KW-1133">Transmembrane helix</keyword>
<evidence type="ECO:0000256" key="7">
    <source>
        <dbReference type="ARBA" id="ARBA00022824"/>
    </source>
</evidence>
<dbReference type="InterPro" id="IPR036330">
    <property type="entry name" value="Ost4p_sf"/>
</dbReference>
<keyword evidence="12" id="KW-1185">Reference proteome</keyword>
<comment type="function">
    <text evidence="1">Subunit of the oligosaccharyl transferase (OST) complex that catalyzes the initial transfer of a defined glycan (Glc(3)Man(9)GlcNAc(2) in eukaryotes) from the lipid carrier dolichol-pyrophosphate to an asparagine residue within an Asn-X-Ser/Thr consensus motif in nascent polypeptide chains, the first step in protein N-glycosylation. N-glycosylation occurs cotranslationally and the complex associates with the Sec61 complex at the channel-forming translocon complex that mediates protein translocation across the endoplasmic reticulum (ER). All subunits are required for a maximal enzyme activity.</text>
</comment>
<sequence>MTDERNCGFIEMFRNNPSPLKMITDMQLAVFANVLGVTIFVLVILYHYVSANNPKKAKEE</sequence>
<dbReference type="Pfam" id="PF10215">
    <property type="entry name" value="Ost4"/>
    <property type="match status" value="1"/>
</dbReference>
<dbReference type="PANTHER" id="PTHR48164:SF1">
    <property type="entry name" value="DOLICHYL-DIPHOSPHOOLIGOSACCHARIDE--PROTEIN GLYCOSYLTRANSFERASE SUBUNIT 4"/>
    <property type="match status" value="1"/>
</dbReference>
<name>A0A915JCH7_ROMCU</name>
<dbReference type="InterPro" id="IPR018943">
    <property type="entry name" value="Oligosaccaryltransferase"/>
</dbReference>
<evidence type="ECO:0000256" key="2">
    <source>
        <dbReference type="ARBA" id="ARBA00004643"/>
    </source>
</evidence>
<dbReference type="GO" id="GO:0008250">
    <property type="term" value="C:oligosaccharyltransferase complex"/>
    <property type="evidence" value="ECO:0007669"/>
    <property type="project" value="TreeGrafter"/>
</dbReference>